<dbReference type="Proteomes" id="UP001597061">
    <property type="component" value="Unassembled WGS sequence"/>
</dbReference>
<dbReference type="RefSeq" id="WP_379926673.1">
    <property type="nucleotide sequence ID" value="NZ_JBHTJI010000026.1"/>
</dbReference>
<keyword evidence="3" id="KW-1185">Reference proteome</keyword>
<feature type="transmembrane region" description="Helical" evidence="1">
    <location>
        <begin position="52"/>
        <end position="71"/>
    </location>
</feature>
<evidence type="ECO:0000256" key="1">
    <source>
        <dbReference type="SAM" id="Phobius"/>
    </source>
</evidence>
<reference evidence="3" key="1">
    <citation type="journal article" date="2019" name="Int. J. Syst. Evol. Microbiol.">
        <title>The Global Catalogue of Microorganisms (GCM) 10K type strain sequencing project: providing services to taxonomists for standard genome sequencing and annotation.</title>
        <authorList>
            <consortium name="The Broad Institute Genomics Platform"/>
            <consortium name="The Broad Institute Genome Sequencing Center for Infectious Disease"/>
            <person name="Wu L."/>
            <person name="Ma J."/>
        </authorList>
    </citation>
    <scope>NUCLEOTIDE SEQUENCE [LARGE SCALE GENOMIC DNA]</scope>
    <source>
        <strain evidence="3">CCUG 62414</strain>
    </source>
</reference>
<keyword evidence="1" id="KW-0472">Membrane</keyword>
<keyword evidence="1" id="KW-1133">Transmembrane helix</keyword>
<name>A0ABW3JNB9_9FLAO</name>
<accession>A0ABW3JNB9</accession>
<evidence type="ECO:0000313" key="2">
    <source>
        <dbReference type="EMBL" id="MFD0991008.1"/>
    </source>
</evidence>
<organism evidence="2 3">
    <name type="scientific">Mariniflexile jejuense</name>
    <dbReference type="NCBI Taxonomy" id="1173582"/>
    <lineage>
        <taxon>Bacteria</taxon>
        <taxon>Pseudomonadati</taxon>
        <taxon>Bacteroidota</taxon>
        <taxon>Flavobacteriia</taxon>
        <taxon>Flavobacteriales</taxon>
        <taxon>Flavobacteriaceae</taxon>
        <taxon>Mariniflexile</taxon>
    </lineage>
</organism>
<gene>
    <name evidence="2" type="ORF">ACFQ1R_12945</name>
</gene>
<keyword evidence="1" id="KW-0812">Transmembrane</keyword>
<evidence type="ECO:0000313" key="3">
    <source>
        <dbReference type="Proteomes" id="UP001597061"/>
    </source>
</evidence>
<protein>
    <submittedName>
        <fullName evidence="2">Uncharacterized protein</fullName>
    </submittedName>
</protein>
<proteinExistence type="predicted"/>
<dbReference type="EMBL" id="JBHTJI010000026">
    <property type="protein sequence ID" value="MFD0991008.1"/>
    <property type="molecule type" value="Genomic_DNA"/>
</dbReference>
<comment type="caution">
    <text evidence="2">The sequence shown here is derived from an EMBL/GenBank/DDBJ whole genome shotgun (WGS) entry which is preliminary data.</text>
</comment>
<feature type="transmembrane region" description="Helical" evidence="1">
    <location>
        <begin position="21"/>
        <end position="40"/>
    </location>
</feature>
<sequence length="83" mass="9382">MKKVTEMTGEELKKNKGLITGIANILIIAVTFVSILSINQIKAGTKIITHPIFYFLIFLTIILALIVNNLMKIKKEIVKRKNK</sequence>